<organism evidence="1 2">
    <name type="scientific">Artomyces pyxidatus</name>
    <dbReference type="NCBI Taxonomy" id="48021"/>
    <lineage>
        <taxon>Eukaryota</taxon>
        <taxon>Fungi</taxon>
        <taxon>Dikarya</taxon>
        <taxon>Basidiomycota</taxon>
        <taxon>Agaricomycotina</taxon>
        <taxon>Agaricomycetes</taxon>
        <taxon>Russulales</taxon>
        <taxon>Auriscalpiaceae</taxon>
        <taxon>Artomyces</taxon>
    </lineage>
</organism>
<dbReference type="EMBL" id="MU277265">
    <property type="protein sequence ID" value="KAI0056374.1"/>
    <property type="molecule type" value="Genomic_DNA"/>
</dbReference>
<accession>A0ACB8SIQ4</accession>
<proteinExistence type="predicted"/>
<reference evidence="1" key="1">
    <citation type="submission" date="2021-03" db="EMBL/GenBank/DDBJ databases">
        <authorList>
            <consortium name="DOE Joint Genome Institute"/>
            <person name="Ahrendt S."/>
            <person name="Looney B.P."/>
            <person name="Miyauchi S."/>
            <person name="Morin E."/>
            <person name="Drula E."/>
            <person name="Courty P.E."/>
            <person name="Chicoki N."/>
            <person name="Fauchery L."/>
            <person name="Kohler A."/>
            <person name="Kuo A."/>
            <person name="Labutti K."/>
            <person name="Pangilinan J."/>
            <person name="Lipzen A."/>
            <person name="Riley R."/>
            <person name="Andreopoulos W."/>
            <person name="He G."/>
            <person name="Johnson J."/>
            <person name="Barry K.W."/>
            <person name="Grigoriev I.V."/>
            <person name="Nagy L."/>
            <person name="Hibbett D."/>
            <person name="Henrissat B."/>
            <person name="Matheny P.B."/>
            <person name="Labbe J."/>
            <person name="Martin F."/>
        </authorList>
    </citation>
    <scope>NUCLEOTIDE SEQUENCE</scope>
    <source>
        <strain evidence="1">HHB10654</strain>
    </source>
</reference>
<dbReference type="Proteomes" id="UP000814140">
    <property type="component" value="Unassembled WGS sequence"/>
</dbReference>
<comment type="caution">
    <text evidence="1">The sequence shown here is derived from an EMBL/GenBank/DDBJ whole genome shotgun (WGS) entry which is preliminary data.</text>
</comment>
<reference evidence="1" key="2">
    <citation type="journal article" date="2022" name="New Phytol.">
        <title>Evolutionary transition to the ectomycorrhizal habit in the genomes of a hyperdiverse lineage of mushroom-forming fungi.</title>
        <authorList>
            <person name="Looney B."/>
            <person name="Miyauchi S."/>
            <person name="Morin E."/>
            <person name="Drula E."/>
            <person name="Courty P.E."/>
            <person name="Kohler A."/>
            <person name="Kuo A."/>
            <person name="LaButti K."/>
            <person name="Pangilinan J."/>
            <person name="Lipzen A."/>
            <person name="Riley R."/>
            <person name="Andreopoulos W."/>
            <person name="He G."/>
            <person name="Johnson J."/>
            <person name="Nolan M."/>
            <person name="Tritt A."/>
            <person name="Barry K.W."/>
            <person name="Grigoriev I.V."/>
            <person name="Nagy L.G."/>
            <person name="Hibbett D."/>
            <person name="Henrissat B."/>
            <person name="Matheny P.B."/>
            <person name="Labbe J."/>
            <person name="Martin F.M."/>
        </authorList>
    </citation>
    <scope>NUCLEOTIDE SEQUENCE</scope>
    <source>
        <strain evidence="1">HHB10654</strain>
    </source>
</reference>
<gene>
    <name evidence="1" type="ORF">BV25DRAFT_1832254</name>
</gene>
<protein>
    <submittedName>
        <fullName evidence="1">Uncharacterized protein</fullName>
    </submittedName>
</protein>
<evidence type="ECO:0000313" key="2">
    <source>
        <dbReference type="Proteomes" id="UP000814140"/>
    </source>
</evidence>
<keyword evidence="2" id="KW-1185">Reference proteome</keyword>
<evidence type="ECO:0000313" key="1">
    <source>
        <dbReference type="EMBL" id="KAI0056374.1"/>
    </source>
</evidence>
<name>A0ACB8SIQ4_9AGAM</name>
<sequence length="156" mass="17551">MSKATSGYPTPEKGCYATADFKLDMEAMSQNWGPTRPDRCAIGHRSSVRAEGSVRVPTILNQPSTNMSRIHDLSRQRDAPIPTDHIRLRTHAHRSRHALPPYPPARQLDLDAIALIFSTSLTKRLPRPSRAHRGQLSQIFMLYLSRVETSLLNPSE</sequence>